<accession>A0A0G1WWN9</accession>
<sequence length="253" mass="28834">MEEEDRDRRREGYSQIIFCSIKVSKTSLRQLTERGFCYPQEEVSCAIIKRMKVDFLSTFLGNAQRARILRLFVFNQAEHFTLGQAAKRSGLSLLVVTKEIKSLEGLDIIKKRKLVHVVRKTNGNGQKASTWILNPGHKHVAAIAKFVYEVSPIHYDSVMTAVKRSGRPTAVILSGCFMGDPSRPADLIVAADGLNEQRLEQAVRGLEPAFGREIRYAAFTTPEFRYRLTIQDRLIRDTLDYPHLVLLDRTRLL</sequence>
<evidence type="ECO:0008006" key="3">
    <source>
        <dbReference type="Google" id="ProtNLM"/>
    </source>
</evidence>
<comment type="caution">
    <text evidence="1">The sequence shown here is derived from an EMBL/GenBank/DDBJ whole genome shotgun (WGS) entry which is preliminary data.</text>
</comment>
<gene>
    <name evidence="1" type="ORF">UY67_C0024G0007</name>
</gene>
<reference evidence="1 2" key="1">
    <citation type="journal article" date="2015" name="Nature">
        <title>rRNA introns, odd ribosomes, and small enigmatic genomes across a large radiation of phyla.</title>
        <authorList>
            <person name="Brown C.T."/>
            <person name="Hug L.A."/>
            <person name="Thomas B.C."/>
            <person name="Sharon I."/>
            <person name="Castelle C.J."/>
            <person name="Singh A."/>
            <person name="Wilkins M.J."/>
            <person name="Williams K.H."/>
            <person name="Banfield J.F."/>
        </authorList>
    </citation>
    <scope>NUCLEOTIDE SEQUENCE [LARGE SCALE GENOMIC DNA]</scope>
</reference>
<proteinExistence type="predicted"/>
<name>A0A0G1WWN9_9BACT</name>
<evidence type="ECO:0000313" key="1">
    <source>
        <dbReference type="EMBL" id="KKW23333.1"/>
    </source>
</evidence>
<dbReference type="EMBL" id="LCQW01000024">
    <property type="protein sequence ID" value="KKW23333.1"/>
    <property type="molecule type" value="Genomic_DNA"/>
</dbReference>
<protein>
    <recommendedName>
        <fullName evidence="3">Transcriptional regulator</fullName>
    </recommendedName>
</protein>
<dbReference type="Proteomes" id="UP000034273">
    <property type="component" value="Unassembled WGS sequence"/>
</dbReference>
<dbReference type="STRING" id="1618671.UY67_C0024G0007"/>
<organism evidence="1 2">
    <name type="scientific">Candidatus Kaiserbacteria bacterium GW2011_GWA2_52_12</name>
    <dbReference type="NCBI Taxonomy" id="1618671"/>
    <lineage>
        <taxon>Bacteria</taxon>
        <taxon>Candidatus Kaiseribacteriota</taxon>
    </lineage>
</organism>
<dbReference type="AlphaFoldDB" id="A0A0G1WWN9"/>
<evidence type="ECO:0000313" key="2">
    <source>
        <dbReference type="Proteomes" id="UP000034273"/>
    </source>
</evidence>